<evidence type="ECO:0000256" key="1">
    <source>
        <dbReference type="SAM" id="Phobius"/>
    </source>
</evidence>
<gene>
    <name evidence="2 5 6" type="ORF">Bm424</name>
    <name evidence="3" type="ORF">BM_BM424</name>
    <name evidence="2" type="ORF">BM_Bm424</name>
</gene>
<dbReference type="EMBL" id="LN856931">
    <property type="protein sequence ID" value="CDP94937.1"/>
    <property type="molecule type" value="Genomic_DNA"/>
</dbReference>
<evidence type="ECO:0000313" key="4">
    <source>
        <dbReference type="Proteomes" id="UP000006672"/>
    </source>
</evidence>
<evidence type="ECO:0000313" key="3">
    <source>
        <dbReference type="EMBL" id="VIO87078.1"/>
    </source>
</evidence>
<feature type="transmembrane region" description="Helical" evidence="1">
    <location>
        <begin position="20"/>
        <end position="41"/>
    </location>
</feature>
<accession>A0A4E9EWL0</accession>
<keyword evidence="1" id="KW-0812">Transmembrane</keyword>
<keyword evidence="1" id="KW-0472">Membrane</keyword>
<reference evidence="3" key="3">
    <citation type="submission" date="2019-04" db="EMBL/GenBank/DDBJ databases">
        <authorList>
            <person name="Howe K."/>
            <person name="Paulini M."/>
            <person name="Williams G."/>
        </authorList>
    </citation>
    <scope>NUCLEOTIDE SEQUENCE [LARGE SCALE GENOMIC DNA]</scope>
    <source>
        <strain evidence="3">FR3</strain>
    </source>
</reference>
<keyword evidence="1" id="KW-1133">Transmembrane helix</keyword>
<accession>A0A0K0JDT1</accession>
<dbReference type="Proteomes" id="UP000006672">
    <property type="component" value="Unassembled WGS sequence"/>
</dbReference>
<dbReference type="EMBL" id="CAAKNF010000196">
    <property type="protein sequence ID" value="VIO87078.1"/>
    <property type="molecule type" value="Genomic_DNA"/>
</dbReference>
<dbReference type="GeneID" id="66059788"/>
<dbReference type="AlphaFoldDB" id="A0A0K0JDT1"/>
<dbReference type="CTD" id="66059788"/>
<reference evidence="5" key="4">
    <citation type="submission" date="2019-12" db="UniProtKB">
        <authorList>
            <consortium name="WormBaseParasite"/>
        </authorList>
    </citation>
    <scope>IDENTIFICATION</scope>
</reference>
<name>A0A0K0JDT1_BRUMA</name>
<reference evidence="2" key="2">
    <citation type="submission" date="2012-12" db="EMBL/GenBank/DDBJ databases">
        <authorList>
            <person name="Gao Y.W."/>
            <person name="Fan S.T."/>
            <person name="Sun H.T."/>
            <person name="Wang Z."/>
            <person name="Gao X.L."/>
            <person name="Li Y.G."/>
            <person name="Wang T.C."/>
            <person name="Zhang K."/>
            <person name="Xu W.W."/>
            <person name="Yu Z.J."/>
            <person name="Xia X.Z."/>
        </authorList>
    </citation>
    <scope>NUCLEOTIDE SEQUENCE</scope>
    <source>
        <strain evidence="2">FR3</strain>
    </source>
</reference>
<dbReference type="RefSeq" id="XP_042929915.1">
    <property type="nucleotide sequence ID" value="XM_043073981.1"/>
</dbReference>
<evidence type="ECO:0000313" key="6">
    <source>
        <dbReference type="WormBase" id="Bm424"/>
    </source>
</evidence>
<sequence length="42" mass="4684">MTNLDSLTLVAYQISYFSLQLLLVILLLIFGTVVAFPVLLAR</sequence>
<dbReference type="KEGG" id="bmy:BM_BM424"/>
<evidence type="ECO:0000313" key="5">
    <source>
        <dbReference type="WBParaSite" id="Bm424.1"/>
    </source>
</evidence>
<reference evidence="2 4" key="1">
    <citation type="journal article" date="2007" name="Science">
        <title>Draft genome of the filarial nematode parasite Brugia malayi.</title>
        <authorList>
            <person name="Ghedin E."/>
            <person name="Wang S."/>
            <person name="Spiro D."/>
            <person name="Caler E."/>
            <person name="Zhao Q."/>
            <person name="Crabtree J."/>
            <person name="Allen J.E."/>
            <person name="Delcher A.L."/>
            <person name="Guiliano D.B."/>
            <person name="Miranda-Saavedra D."/>
            <person name="Angiuoli S.V."/>
            <person name="Creasy T."/>
            <person name="Amedeo P."/>
            <person name="Haas B."/>
            <person name="El-Sayed N.M."/>
            <person name="Wortman J.R."/>
            <person name="Feldblyum T."/>
            <person name="Tallon L."/>
            <person name="Schatz M."/>
            <person name="Shumway M."/>
            <person name="Koo H."/>
            <person name="Salzberg S.L."/>
            <person name="Schobel S."/>
            <person name="Pertea M."/>
            <person name="Pop M."/>
            <person name="White O."/>
            <person name="Barton G.J."/>
            <person name="Carlow C.K."/>
            <person name="Crawford M.J."/>
            <person name="Daub J."/>
            <person name="Dimmic M.W."/>
            <person name="Estes C.F."/>
            <person name="Foster J.M."/>
            <person name="Ganatra M."/>
            <person name="Gregory W.F."/>
            <person name="Johnson N.M."/>
            <person name="Jin J."/>
            <person name="Komuniecki R."/>
            <person name="Korf I."/>
            <person name="Kumar S."/>
            <person name="Laney S."/>
            <person name="Li B.W."/>
            <person name="Li W."/>
            <person name="Lindblom T.H."/>
            <person name="Lustigman S."/>
            <person name="Ma D."/>
            <person name="Maina C.V."/>
            <person name="Martin D.M."/>
            <person name="McCarter J.P."/>
            <person name="McReynolds L."/>
            <person name="Mitreva M."/>
            <person name="Nutman T.B."/>
            <person name="Parkinson J."/>
            <person name="Peregrin-Alvarez J.M."/>
            <person name="Poole C."/>
            <person name="Ren Q."/>
            <person name="Saunders L."/>
            <person name="Sluder A.E."/>
            <person name="Smith K."/>
            <person name="Stanke M."/>
            <person name="Unnasch T.R."/>
            <person name="Ware J."/>
            <person name="Wei A.D."/>
            <person name="Weil G."/>
            <person name="Williams D.J."/>
            <person name="Zhang Y."/>
            <person name="Williams S.A."/>
            <person name="Fraser-Liggett C."/>
            <person name="Slatko B."/>
            <person name="Blaxter M.L."/>
            <person name="Scott A.L."/>
        </authorList>
    </citation>
    <scope>NUCLEOTIDE SEQUENCE</scope>
    <source>
        <strain evidence="2 4">FR3</strain>
    </source>
</reference>
<keyword evidence="4" id="KW-1185">Reference proteome</keyword>
<evidence type="ECO:0000313" key="2">
    <source>
        <dbReference type="EMBL" id="CDP94937.1"/>
    </source>
</evidence>
<proteinExistence type="predicted"/>
<protein>
    <submittedName>
        <fullName evidence="2 5">Bm424</fullName>
    </submittedName>
</protein>
<organism evidence="4 5">
    <name type="scientific">Brugia malayi</name>
    <name type="common">Filarial nematode worm</name>
    <dbReference type="NCBI Taxonomy" id="6279"/>
    <lineage>
        <taxon>Eukaryota</taxon>
        <taxon>Metazoa</taxon>
        <taxon>Ecdysozoa</taxon>
        <taxon>Nematoda</taxon>
        <taxon>Chromadorea</taxon>
        <taxon>Rhabditida</taxon>
        <taxon>Spirurina</taxon>
        <taxon>Spiruromorpha</taxon>
        <taxon>Filarioidea</taxon>
        <taxon>Onchocercidae</taxon>
        <taxon>Brugia</taxon>
    </lineage>
</organism>
<dbReference type="WormBase" id="Bm424">
    <property type="protein sequence ID" value="BM30069"/>
    <property type="gene ID" value="WBGene00220685"/>
</dbReference>
<dbReference type="WBParaSite" id="Bm424.1">
    <property type="protein sequence ID" value="Bm424.1"/>
    <property type="gene ID" value="WBGene00220685"/>
</dbReference>